<keyword evidence="1" id="KW-0863">Zinc-finger</keyword>
<evidence type="ECO:0000313" key="5">
    <source>
        <dbReference type="Proteomes" id="UP000693946"/>
    </source>
</evidence>
<evidence type="ECO:0000256" key="2">
    <source>
        <dbReference type="SAM" id="MobiDB-lite"/>
    </source>
</evidence>
<dbReference type="EMBL" id="JAGKHQ010000001">
    <property type="protein sequence ID" value="KAG7526978.1"/>
    <property type="molecule type" value="Genomic_DNA"/>
</dbReference>
<feature type="region of interest" description="Disordered" evidence="2">
    <location>
        <begin position="46"/>
        <end position="95"/>
    </location>
</feature>
<reference evidence="4 5" key="1">
    <citation type="journal article" date="2021" name="Sci. Rep.">
        <title>Chromosome anchoring in Senegalese sole (Solea senegalensis) reveals sex-associated markers and genome rearrangements in flatfish.</title>
        <authorList>
            <person name="Guerrero-Cozar I."/>
            <person name="Gomez-Garrido J."/>
            <person name="Berbel C."/>
            <person name="Martinez-Blanch J.F."/>
            <person name="Alioto T."/>
            <person name="Claros M.G."/>
            <person name="Gagnaire P.A."/>
            <person name="Manchado M."/>
        </authorList>
    </citation>
    <scope>NUCLEOTIDE SEQUENCE [LARGE SCALE GENOMIC DNA]</scope>
    <source>
        <strain evidence="4">Sse05_10M</strain>
    </source>
</reference>
<sequence>MTALRRDMRSFLLLTEGEFNMWHDYMNLGTLLKNLCVSCEVERRDGDGPKQEAASPWNHVQAEEEDDDEEVDVDVRRTSSSSSLSDHSSSGGGGGGISSSKFCCFCKQNGETPRVYLTHRLKSVDGRVTCPILRNYTCPACEASGDRAHTLRYCPQARRTSRGPAKVVPKSRSR</sequence>
<protein>
    <recommendedName>
        <fullName evidence="3">Nanos-type domain-containing protein</fullName>
    </recommendedName>
</protein>
<dbReference type="InterPro" id="IPR024161">
    <property type="entry name" value="Znf_nanos-typ"/>
</dbReference>
<organism evidence="4 5">
    <name type="scientific">Solea senegalensis</name>
    <name type="common">Senegalese sole</name>
    <dbReference type="NCBI Taxonomy" id="28829"/>
    <lineage>
        <taxon>Eukaryota</taxon>
        <taxon>Metazoa</taxon>
        <taxon>Chordata</taxon>
        <taxon>Craniata</taxon>
        <taxon>Vertebrata</taxon>
        <taxon>Euteleostomi</taxon>
        <taxon>Actinopterygii</taxon>
        <taxon>Neopterygii</taxon>
        <taxon>Teleostei</taxon>
        <taxon>Neoteleostei</taxon>
        <taxon>Acanthomorphata</taxon>
        <taxon>Carangaria</taxon>
        <taxon>Pleuronectiformes</taxon>
        <taxon>Pleuronectoidei</taxon>
        <taxon>Soleidae</taxon>
        <taxon>Solea</taxon>
    </lineage>
</organism>
<feature type="compositionally biased region" description="Low complexity" evidence="2">
    <location>
        <begin position="79"/>
        <end position="89"/>
    </location>
</feature>
<keyword evidence="1" id="KW-0479">Metal-binding</keyword>
<dbReference type="PROSITE" id="PS51522">
    <property type="entry name" value="ZF_NANOS"/>
    <property type="match status" value="1"/>
</dbReference>
<evidence type="ECO:0000313" key="4">
    <source>
        <dbReference type="EMBL" id="KAG7526978.1"/>
    </source>
</evidence>
<dbReference type="GO" id="GO:0008270">
    <property type="term" value="F:zinc ion binding"/>
    <property type="evidence" value="ECO:0007669"/>
    <property type="project" value="UniProtKB-KW"/>
</dbReference>
<keyword evidence="1" id="KW-0694">RNA-binding</keyword>
<keyword evidence="5" id="KW-1185">Reference proteome</keyword>
<comment type="caution">
    <text evidence="4">The sequence shown here is derived from an EMBL/GenBank/DDBJ whole genome shotgun (WGS) entry which is preliminary data.</text>
</comment>
<dbReference type="Proteomes" id="UP000693946">
    <property type="component" value="Linkage Group LG1"/>
</dbReference>
<evidence type="ECO:0000256" key="1">
    <source>
        <dbReference type="PROSITE-ProRule" id="PRU00855"/>
    </source>
</evidence>
<gene>
    <name evidence="4" type="ORF">JOB18_047548</name>
</gene>
<feature type="domain" description="Nanos-type" evidence="3">
    <location>
        <begin position="102"/>
        <end position="156"/>
    </location>
</feature>
<evidence type="ECO:0000259" key="3">
    <source>
        <dbReference type="PROSITE" id="PS51522"/>
    </source>
</evidence>
<dbReference type="GO" id="GO:0003723">
    <property type="term" value="F:RNA binding"/>
    <property type="evidence" value="ECO:0007669"/>
    <property type="project" value="UniProtKB-UniRule"/>
</dbReference>
<dbReference type="PANTHER" id="PTHR12887">
    <property type="entry name" value="NANOS PROTEIN"/>
    <property type="match status" value="1"/>
</dbReference>
<dbReference type="InterPro" id="IPR008705">
    <property type="entry name" value="Nanos/Xcar2"/>
</dbReference>
<accession>A0AAV6TBU7</accession>
<name>A0AAV6TBU7_SOLSE</name>
<dbReference type="AlphaFoldDB" id="A0AAV6TBU7"/>
<keyword evidence="1" id="KW-0862">Zinc</keyword>
<comment type="similarity">
    <text evidence="1">Belongs to the nanos family.</text>
</comment>
<proteinExistence type="inferred from homology"/>
<keyword evidence="1" id="KW-0810">Translation regulation</keyword>
<feature type="compositionally biased region" description="Acidic residues" evidence="2">
    <location>
        <begin position="63"/>
        <end position="72"/>
    </location>
</feature>
<dbReference type="GO" id="GO:0006417">
    <property type="term" value="P:regulation of translation"/>
    <property type="evidence" value="ECO:0007669"/>
    <property type="project" value="UniProtKB-UniRule"/>
</dbReference>
<dbReference type="Pfam" id="PF05741">
    <property type="entry name" value="zf-nanos"/>
    <property type="match status" value="1"/>
</dbReference>